<proteinExistence type="predicted"/>
<sequence>MNVSEIHNQRTYLQGTGPRDCCRHSCISAFVARSVALFRSLTKFEFKQYLNDSTIPSFSNKKIFLDLINPLKTILMQAKQTLKYTSELIELEEKFEKFPKDKVSKYCGARWILANQSIVI</sequence>
<name>A0A3M7PDH7_BRAPC</name>
<dbReference type="AlphaFoldDB" id="A0A3M7PDH7"/>
<evidence type="ECO:0000313" key="2">
    <source>
        <dbReference type="Proteomes" id="UP000276133"/>
    </source>
</evidence>
<reference evidence="1 2" key="1">
    <citation type="journal article" date="2018" name="Sci. Rep.">
        <title>Genomic signatures of local adaptation to the degree of environmental predictability in rotifers.</title>
        <authorList>
            <person name="Franch-Gras L."/>
            <person name="Hahn C."/>
            <person name="Garcia-Roger E.M."/>
            <person name="Carmona M.J."/>
            <person name="Serra M."/>
            <person name="Gomez A."/>
        </authorList>
    </citation>
    <scope>NUCLEOTIDE SEQUENCE [LARGE SCALE GENOMIC DNA]</scope>
    <source>
        <strain evidence="1">HYR1</strain>
    </source>
</reference>
<organism evidence="1 2">
    <name type="scientific">Brachionus plicatilis</name>
    <name type="common">Marine rotifer</name>
    <name type="synonym">Brachionus muelleri</name>
    <dbReference type="NCBI Taxonomy" id="10195"/>
    <lineage>
        <taxon>Eukaryota</taxon>
        <taxon>Metazoa</taxon>
        <taxon>Spiralia</taxon>
        <taxon>Gnathifera</taxon>
        <taxon>Rotifera</taxon>
        <taxon>Eurotatoria</taxon>
        <taxon>Monogononta</taxon>
        <taxon>Pseudotrocha</taxon>
        <taxon>Ploima</taxon>
        <taxon>Brachionidae</taxon>
        <taxon>Brachionus</taxon>
    </lineage>
</organism>
<evidence type="ECO:0000313" key="1">
    <source>
        <dbReference type="EMBL" id="RMZ97112.1"/>
    </source>
</evidence>
<dbReference type="EMBL" id="REGN01011637">
    <property type="protein sequence ID" value="RMZ97112.1"/>
    <property type="molecule type" value="Genomic_DNA"/>
</dbReference>
<comment type="caution">
    <text evidence="1">The sequence shown here is derived from an EMBL/GenBank/DDBJ whole genome shotgun (WGS) entry which is preliminary data.</text>
</comment>
<keyword evidence="2" id="KW-1185">Reference proteome</keyword>
<gene>
    <name evidence="1" type="ORF">BpHYR1_045665</name>
</gene>
<protein>
    <submittedName>
        <fullName evidence="1">Uncharacterized protein</fullName>
    </submittedName>
</protein>
<accession>A0A3M7PDH7</accession>
<dbReference type="Proteomes" id="UP000276133">
    <property type="component" value="Unassembled WGS sequence"/>
</dbReference>